<dbReference type="OrthoDB" id="155290at2"/>
<dbReference type="PANTHER" id="PTHR43221">
    <property type="entry name" value="PROTEASE HTPX"/>
    <property type="match status" value="1"/>
</dbReference>
<organism evidence="14 15">
    <name type="scientific">Micromonospora pallida</name>
    <dbReference type="NCBI Taxonomy" id="145854"/>
    <lineage>
        <taxon>Bacteria</taxon>
        <taxon>Bacillati</taxon>
        <taxon>Actinomycetota</taxon>
        <taxon>Actinomycetes</taxon>
        <taxon>Micromonosporales</taxon>
        <taxon>Micromonosporaceae</taxon>
        <taxon>Micromonospora</taxon>
    </lineage>
</organism>
<feature type="domain" description="Peptidase M48" evidence="13">
    <location>
        <begin position="131"/>
        <end position="305"/>
    </location>
</feature>
<dbReference type="Pfam" id="PF01435">
    <property type="entry name" value="Peptidase_M48"/>
    <property type="match status" value="1"/>
</dbReference>
<dbReference type="RefSeq" id="WP_091650738.1">
    <property type="nucleotide sequence ID" value="NZ_FMHW01000002.1"/>
</dbReference>
<keyword evidence="10" id="KW-0482">Metalloprotease</keyword>
<evidence type="ECO:0000256" key="9">
    <source>
        <dbReference type="ARBA" id="ARBA00022989"/>
    </source>
</evidence>
<keyword evidence="11 12" id="KW-0472">Membrane</keyword>
<dbReference type="GO" id="GO:0046872">
    <property type="term" value="F:metal ion binding"/>
    <property type="evidence" value="ECO:0007669"/>
    <property type="project" value="UniProtKB-KW"/>
</dbReference>
<protein>
    <submittedName>
        <fullName evidence="14">Zn-dependent protease with chaperone function</fullName>
    </submittedName>
</protein>
<dbReference type="STRING" id="145854.GA0074692_6155"/>
<comment type="cofactor">
    <cofactor evidence="1">
        <name>Zn(2+)</name>
        <dbReference type="ChEBI" id="CHEBI:29105"/>
    </cofactor>
</comment>
<keyword evidence="4 14" id="KW-0645">Protease</keyword>
<evidence type="ECO:0000256" key="7">
    <source>
        <dbReference type="ARBA" id="ARBA00022801"/>
    </source>
</evidence>
<evidence type="ECO:0000259" key="13">
    <source>
        <dbReference type="Pfam" id="PF01435"/>
    </source>
</evidence>
<evidence type="ECO:0000256" key="5">
    <source>
        <dbReference type="ARBA" id="ARBA00022692"/>
    </source>
</evidence>
<evidence type="ECO:0000256" key="4">
    <source>
        <dbReference type="ARBA" id="ARBA00022670"/>
    </source>
</evidence>
<name>A0A1C6THC2_9ACTN</name>
<evidence type="ECO:0000256" key="1">
    <source>
        <dbReference type="ARBA" id="ARBA00001947"/>
    </source>
</evidence>
<evidence type="ECO:0000256" key="3">
    <source>
        <dbReference type="ARBA" id="ARBA00022475"/>
    </source>
</evidence>
<dbReference type="Proteomes" id="UP000198959">
    <property type="component" value="Unassembled WGS sequence"/>
</dbReference>
<reference evidence="15" key="1">
    <citation type="submission" date="2016-06" db="EMBL/GenBank/DDBJ databases">
        <authorList>
            <person name="Varghese N."/>
            <person name="Submissions Spin"/>
        </authorList>
    </citation>
    <scope>NUCLEOTIDE SEQUENCE [LARGE SCALE GENOMIC DNA]</scope>
    <source>
        <strain evidence="15">DSM 43817</strain>
    </source>
</reference>
<evidence type="ECO:0000256" key="12">
    <source>
        <dbReference type="SAM" id="Phobius"/>
    </source>
</evidence>
<dbReference type="PANTHER" id="PTHR43221:SF1">
    <property type="entry name" value="PROTEASE HTPX"/>
    <property type="match status" value="1"/>
</dbReference>
<feature type="transmembrane region" description="Helical" evidence="12">
    <location>
        <begin position="47"/>
        <end position="66"/>
    </location>
</feature>
<dbReference type="AlphaFoldDB" id="A0A1C6THC2"/>
<dbReference type="InterPro" id="IPR001915">
    <property type="entry name" value="Peptidase_M48"/>
</dbReference>
<keyword evidence="5 12" id="KW-0812">Transmembrane</keyword>
<evidence type="ECO:0000256" key="6">
    <source>
        <dbReference type="ARBA" id="ARBA00022723"/>
    </source>
</evidence>
<keyword evidence="3" id="KW-1003">Cell membrane</keyword>
<dbReference type="InterPro" id="IPR050083">
    <property type="entry name" value="HtpX_protease"/>
</dbReference>
<evidence type="ECO:0000313" key="15">
    <source>
        <dbReference type="Proteomes" id="UP000198959"/>
    </source>
</evidence>
<proteinExistence type="predicted"/>
<dbReference type="CDD" id="cd07328">
    <property type="entry name" value="M48_Ste24p_like"/>
    <property type="match status" value="1"/>
</dbReference>
<dbReference type="GO" id="GO:0005886">
    <property type="term" value="C:plasma membrane"/>
    <property type="evidence" value="ECO:0007669"/>
    <property type="project" value="UniProtKB-SubCell"/>
</dbReference>
<evidence type="ECO:0000256" key="11">
    <source>
        <dbReference type="ARBA" id="ARBA00023136"/>
    </source>
</evidence>
<accession>A0A1C6THC2</accession>
<sequence length="613" mass="66291">MAATYRALASVLMLIGFYVVALLQLAAVIAFGVWLHDVANGIVTAKLVVPLLIALGAVVVALWRALRATSEPDPGLIVGDREAPALWATVRGLADAVGTRAPDEIRIVPQVNAAVSEQTRLLGLLAGRRTLYVGLPLLQTMRTDQLRAVLAHELGHYSGQHTRLGEVAYRGRLAIIGTVNRIGGRNPVGLVFKAYARLYLRVDNAASRRQELEADRSAVLLAGPEAATSALRALPGLDAAWHFYMQRYVEPGWQADLTPEDLFGGFAEFAAAREEELAALREATPEEETSPWDTHPPIGVRIAAMGTVPADTVAPDPRPAAHLLADIAAAGRQLQQIVVRTDGRQQLPWPEFTAAMVAAMVQRRADTVYRAAGRFTGTPEPALSTILGLVRDNRLGEFAEGFFRDAPREDAALRFADPMEVLFENAAVRSGVARWEHSWTGPARLVGPAGEPLDLAEAAKLAVSAQTLDEALARLDRFGIDPERASVVQRRVDTRDAGLVGAIANVKIDGVQHDLLILDRGLVLVADPGRAGAGEKRLRALVGSTPVAQLVADHTFLPYEEIASATVRKRIPLRAELTLSDGRTLNLHELYGSELLEKHSRDNLLIVLDRFAD</sequence>
<keyword evidence="15" id="KW-1185">Reference proteome</keyword>
<keyword evidence="8" id="KW-0862">Zinc</keyword>
<keyword evidence="7" id="KW-0378">Hydrolase</keyword>
<feature type="transmembrane region" description="Helical" evidence="12">
    <location>
        <begin position="12"/>
        <end position="35"/>
    </location>
</feature>
<dbReference type="EMBL" id="FMHW01000002">
    <property type="protein sequence ID" value="SCL41124.1"/>
    <property type="molecule type" value="Genomic_DNA"/>
</dbReference>
<dbReference type="Gene3D" id="3.30.2010.10">
    <property type="entry name" value="Metalloproteases ('zincins'), catalytic domain"/>
    <property type="match status" value="1"/>
</dbReference>
<evidence type="ECO:0000256" key="2">
    <source>
        <dbReference type="ARBA" id="ARBA00004651"/>
    </source>
</evidence>
<evidence type="ECO:0000256" key="10">
    <source>
        <dbReference type="ARBA" id="ARBA00023049"/>
    </source>
</evidence>
<evidence type="ECO:0000313" key="14">
    <source>
        <dbReference type="EMBL" id="SCL41124.1"/>
    </source>
</evidence>
<dbReference type="GO" id="GO:0006508">
    <property type="term" value="P:proteolysis"/>
    <property type="evidence" value="ECO:0007669"/>
    <property type="project" value="UniProtKB-KW"/>
</dbReference>
<keyword evidence="6" id="KW-0479">Metal-binding</keyword>
<evidence type="ECO:0000256" key="8">
    <source>
        <dbReference type="ARBA" id="ARBA00022833"/>
    </source>
</evidence>
<dbReference type="GO" id="GO:0004222">
    <property type="term" value="F:metalloendopeptidase activity"/>
    <property type="evidence" value="ECO:0007669"/>
    <property type="project" value="InterPro"/>
</dbReference>
<gene>
    <name evidence="14" type="ORF">GA0074692_6155</name>
</gene>
<comment type="subcellular location">
    <subcellularLocation>
        <location evidence="2">Cell membrane</location>
        <topology evidence="2">Multi-pass membrane protein</topology>
    </subcellularLocation>
</comment>
<keyword evidence="9 12" id="KW-1133">Transmembrane helix</keyword>